<sequence length="106" mass="11129">MGTPSAEVSVAGQATAGRPEGLPHQEPPSPPAQKAEQCRTALGRRPQRPYVSRPQGPQGPQRRWAAVRSNRRAGPPSVTSLLAHSSGHAAAAPLPYLCRRAAGPEI</sequence>
<feature type="compositionally biased region" description="Low complexity" evidence="1">
    <location>
        <begin position="80"/>
        <end position="95"/>
    </location>
</feature>
<gene>
    <name evidence="2" type="ORF">NDU88_005377</name>
</gene>
<keyword evidence="3" id="KW-1185">Reference proteome</keyword>
<evidence type="ECO:0000313" key="3">
    <source>
        <dbReference type="Proteomes" id="UP001066276"/>
    </source>
</evidence>
<accession>A0AAV7WYL7</accession>
<comment type="caution">
    <text evidence="2">The sequence shown here is derived from an EMBL/GenBank/DDBJ whole genome shotgun (WGS) entry which is preliminary data.</text>
</comment>
<evidence type="ECO:0000256" key="1">
    <source>
        <dbReference type="SAM" id="MobiDB-lite"/>
    </source>
</evidence>
<name>A0AAV7WYL7_PLEWA</name>
<evidence type="ECO:0000313" key="2">
    <source>
        <dbReference type="EMBL" id="KAJ1217787.1"/>
    </source>
</evidence>
<reference evidence="2" key="1">
    <citation type="journal article" date="2022" name="bioRxiv">
        <title>Sequencing and chromosome-scale assembly of the giantPleurodeles waltlgenome.</title>
        <authorList>
            <person name="Brown T."/>
            <person name="Elewa A."/>
            <person name="Iarovenko S."/>
            <person name="Subramanian E."/>
            <person name="Araus A.J."/>
            <person name="Petzold A."/>
            <person name="Susuki M."/>
            <person name="Suzuki K.-i.T."/>
            <person name="Hayashi T."/>
            <person name="Toyoda A."/>
            <person name="Oliveira C."/>
            <person name="Osipova E."/>
            <person name="Leigh N.D."/>
            <person name="Simon A."/>
            <person name="Yun M.H."/>
        </authorList>
    </citation>
    <scope>NUCLEOTIDE SEQUENCE</scope>
    <source>
        <strain evidence="2">20211129_DDA</strain>
        <tissue evidence="2">Liver</tissue>
    </source>
</reference>
<dbReference type="Proteomes" id="UP001066276">
    <property type="component" value="Chromosome 1_1"/>
</dbReference>
<proteinExistence type="predicted"/>
<feature type="region of interest" description="Disordered" evidence="1">
    <location>
        <begin position="1"/>
        <end position="95"/>
    </location>
</feature>
<dbReference type="EMBL" id="JANPWB010000001">
    <property type="protein sequence ID" value="KAJ1217787.1"/>
    <property type="molecule type" value="Genomic_DNA"/>
</dbReference>
<protein>
    <submittedName>
        <fullName evidence="2">Uncharacterized protein</fullName>
    </submittedName>
</protein>
<organism evidence="2 3">
    <name type="scientific">Pleurodeles waltl</name>
    <name type="common">Iberian ribbed newt</name>
    <dbReference type="NCBI Taxonomy" id="8319"/>
    <lineage>
        <taxon>Eukaryota</taxon>
        <taxon>Metazoa</taxon>
        <taxon>Chordata</taxon>
        <taxon>Craniata</taxon>
        <taxon>Vertebrata</taxon>
        <taxon>Euteleostomi</taxon>
        <taxon>Amphibia</taxon>
        <taxon>Batrachia</taxon>
        <taxon>Caudata</taxon>
        <taxon>Salamandroidea</taxon>
        <taxon>Salamandridae</taxon>
        <taxon>Pleurodelinae</taxon>
        <taxon>Pleurodeles</taxon>
    </lineage>
</organism>
<dbReference type="AlphaFoldDB" id="A0AAV7WYL7"/>